<name>A0AAE7WT63_9CAUD</name>
<protein>
    <submittedName>
        <fullName evidence="1">Uncharacterized protein</fullName>
    </submittedName>
</protein>
<dbReference type="Proteomes" id="UP000827609">
    <property type="component" value="Segment"/>
</dbReference>
<dbReference type="EMBL" id="MZ475896">
    <property type="protein sequence ID" value="QYW04919.1"/>
    <property type="molecule type" value="Genomic_DNA"/>
</dbReference>
<evidence type="ECO:0000313" key="2">
    <source>
        <dbReference type="Proteomes" id="UP000827609"/>
    </source>
</evidence>
<organism evidence="1 2">
    <name type="scientific">Erwinia phage pEa_SNUABM_7</name>
    <dbReference type="NCBI Taxonomy" id="2866695"/>
    <lineage>
        <taxon>Viruses</taxon>
        <taxon>Duplodnaviria</taxon>
        <taxon>Heunggongvirae</taxon>
        <taxon>Uroviricota</taxon>
        <taxon>Caudoviricetes</taxon>
        <taxon>Snuvirus</taxon>
        <taxon>Snuvirus SNUABM7</taxon>
    </lineage>
</organism>
<accession>A0AAE7WT63</accession>
<proteinExistence type="predicted"/>
<reference evidence="1" key="1">
    <citation type="submission" date="2021-06" db="EMBL/GenBank/DDBJ databases">
        <title>Complete genome sequence of Erwinia phage pEa_SNUABM_7.</title>
        <authorList>
            <person name="Kim S.G."/>
            <person name="Park S.C."/>
        </authorList>
    </citation>
    <scope>NUCLEOTIDE SEQUENCE</scope>
</reference>
<sequence>MYERSLVRLKYHARANLWYNNTEHACSERKATNVQCEQFLEATKNCRSVQESPSVVSFYSGAELVGQAIWQHDADSDSTLQFRLLLA</sequence>
<evidence type="ECO:0000313" key="1">
    <source>
        <dbReference type="EMBL" id="QYW04919.1"/>
    </source>
</evidence>
<gene>
    <name evidence="1" type="ORF">pEaSNUABM7_00251</name>
</gene>
<keyword evidence="2" id="KW-1185">Reference proteome</keyword>